<sequence>MKSLALFAVVATGLASVFDPGIAIELALFCVFLIAILFWPVGRSEPRPVGAEAPVEREAFGAGSRAIVEALAEPVLVLDRETTLTYQNPASIEPLGRLAIGEAVALRFRAPHVLSAIDDAMRMDERRTAFLDERRGADRSFEIEILPVRDRDGGRPRIFLLVFSDRTAVRQTDRIRTDFVANASHELRTPLASLTGFIETLQGPARDDALARDRFLAIMRDQAARMSRLIDDLLSLSRIEMKRHLPVSEAVDLRAILTKVADQMAPLASDMGVAIETDLGPSGLEVAGASDELMQVFSNLVENACKYGRSGGRVVLRLRTGAERGHPVVDASVEDFGEGIAAEHVPRLTERFYRVDVGSSRAMQGTGLGLAIVRNILQRHKARLLIDSEPGRGTIFTTRFARLSGNAGEAQIKPEKSSV</sequence>
<dbReference type="InterPro" id="IPR013656">
    <property type="entry name" value="PAS_4"/>
</dbReference>
<keyword evidence="4" id="KW-1003">Cell membrane</keyword>
<dbReference type="InterPro" id="IPR036890">
    <property type="entry name" value="HATPase_C_sf"/>
</dbReference>
<dbReference type="GO" id="GO:0005886">
    <property type="term" value="C:plasma membrane"/>
    <property type="evidence" value="ECO:0007669"/>
    <property type="project" value="UniProtKB-SubCell"/>
</dbReference>
<comment type="catalytic activity">
    <reaction evidence="1">
        <text>ATP + protein L-histidine = ADP + protein N-phospho-L-histidine.</text>
        <dbReference type="EC" id="2.7.13.3"/>
    </reaction>
</comment>
<comment type="caution">
    <text evidence="14">The sequence shown here is derived from an EMBL/GenBank/DDBJ whole genome shotgun (WGS) entry which is preliminary data.</text>
</comment>
<dbReference type="PANTHER" id="PTHR45453">
    <property type="entry name" value="PHOSPHATE REGULON SENSOR PROTEIN PHOR"/>
    <property type="match status" value="1"/>
</dbReference>
<dbReference type="OrthoDB" id="9813151at2"/>
<dbReference type="Gene3D" id="3.30.565.10">
    <property type="entry name" value="Histidine kinase-like ATPase, C-terminal domain"/>
    <property type="match status" value="1"/>
</dbReference>
<dbReference type="SMART" id="SM00387">
    <property type="entry name" value="HATPase_c"/>
    <property type="match status" value="1"/>
</dbReference>
<dbReference type="EMBL" id="QURL01000004">
    <property type="protein sequence ID" value="RFC63744.1"/>
    <property type="molecule type" value="Genomic_DNA"/>
</dbReference>
<dbReference type="InterPro" id="IPR003594">
    <property type="entry name" value="HATPase_dom"/>
</dbReference>
<dbReference type="InterPro" id="IPR036097">
    <property type="entry name" value="HisK_dim/P_sf"/>
</dbReference>
<dbReference type="Gene3D" id="3.30.450.20">
    <property type="entry name" value="PAS domain"/>
    <property type="match status" value="1"/>
</dbReference>
<keyword evidence="6" id="KW-0808">Transferase</keyword>
<keyword evidence="10" id="KW-0902">Two-component regulatory system</keyword>
<evidence type="ECO:0000256" key="5">
    <source>
        <dbReference type="ARBA" id="ARBA00022553"/>
    </source>
</evidence>
<evidence type="ECO:0000259" key="13">
    <source>
        <dbReference type="PROSITE" id="PS50109"/>
    </source>
</evidence>
<dbReference type="GO" id="GO:0005524">
    <property type="term" value="F:ATP binding"/>
    <property type="evidence" value="ECO:0007669"/>
    <property type="project" value="UniProtKB-KW"/>
</dbReference>
<feature type="transmembrane region" description="Helical" evidence="12">
    <location>
        <begin position="25"/>
        <end position="42"/>
    </location>
</feature>
<name>A0A371X407_9HYPH</name>
<dbReference type="SUPFAM" id="SSF47384">
    <property type="entry name" value="Homodimeric domain of signal transducing histidine kinase"/>
    <property type="match status" value="1"/>
</dbReference>
<evidence type="ECO:0000256" key="6">
    <source>
        <dbReference type="ARBA" id="ARBA00022679"/>
    </source>
</evidence>
<dbReference type="InterPro" id="IPR005467">
    <property type="entry name" value="His_kinase_dom"/>
</dbReference>
<dbReference type="GO" id="GO:0016036">
    <property type="term" value="P:cellular response to phosphate starvation"/>
    <property type="evidence" value="ECO:0007669"/>
    <property type="project" value="TreeGrafter"/>
</dbReference>
<dbReference type="Pfam" id="PF00512">
    <property type="entry name" value="HisKA"/>
    <property type="match status" value="1"/>
</dbReference>
<keyword evidence="5" id="KW-0597">Phosphoprotein</keyword>
<keyword evidence="8 14" id="KW-0418">Kinase</keyword>
<evidence type="ECO:0000256" key="8">
    <source>
        <dbReference type="ARBA" id="ARBA00022777"/>
    </source>
</evidence>
<keyword evidence="7" id="KW-0547">Nucleotide-binding</keyword>
<organism evidence="14 15">
    <name type="scientific">Fulvimarina endophytica</name>
    <dbReference type="NCBI Taxonomy" id="2293836"/>
    <lineage>
        <taxon>Bacteria</taxon>
        <taxon>Pseudomonadati</taxon>
        <taxon>Pseudomonadota</taxon>
        <taxon>Alphaproteobacteria</taxon>
        <taxon>Hyphomicrobiales</taxon>
        <taxon>Aurantimonadaceae</taxon>
        <taxon>Fulvimarina</taxon>
    </lineage>
</organism>
<dbReference type="InterPro" id="IPR004358">
    <property type="entry name" value="Sig_transdc_His_kin-like_C"/>
</dbReference>
<dbReference type="GO" id="GO:0004721">
    <property type="term" value="F:phosphoprotein phosphatase activity"/>
    <property type="evidence" value="ECO:0007669"/>
    <property type="project" value="TreeGrafter"/>
</dbReference>
<evidence type="ECO:0000256" key="12">
    <source>
        <dbReference type="SAM" id="Phobius"/>
    </source>
</evidence>
<evidence type="ECO:0000256" key="11">
    <source>
        <dbReference type="ARBA" id="ARBA00023136"/>
    </source>
</evidence>
<dbReference type="SMART" id="SM00388">
    <property type="entry name" value="HisKA"/>
    <property type="match status" value="1"/>
</dbReference>
<dbReference type="GO" id="GO:0000155">
    <property type="term" value="F:phosphorelay sensor kinase activity"/>
    <property type="evidence" value="ECO:0007669"/>
    <property type="project" value="InterPro"/>
</dbReference>
<dbReference type="SUPFAM" id="SSF55874">
    <property type="entry name" value="ATPase domain of HSP90 chaperone/DNA topoisomerase II/histidine kinase"/>
    <property type="match status" value="1"/>
</dbReference>
<dbReference type="InterPro" id="IPR035965">
    <property type="entry name" value="PAS-like_dom_sf"/>
</dbReference>
<dbReference type="InterPro" id="IPR003661">
    <property type="entry name" value="HisK_dim/P_dom"/>
</dbReference>
<evidence type="ECO:0000313" key="15">
    <source>
        <dbReference type="Proteomes" id="UP000264310"/>
    </source>
</evidence>
<keyword evidence="12" id="KW-1133">Transmembrane helix</keyword>
<evidence type="ECO:0000256" key="10">
    <source>
        <dbReference type="ARBA" id="ARBA00023012"/>
    </source>
</evidence>
<keyword evidence="11 12" id="KW-0472">Membrane</keyword>
<evidence type="ECO:0000256" key="9">
    <source>
        <dbReference type="ARBA" id="ARBA00022840"/>
    </source>
</evidence>
<keyword evidence="15" id="KW-1185">Reference proteome</keyword>
<evidence type="ECO:0000313" key="14">
    <source>
        <dbReference type="EMBL" id="RFC63744.1"/>
    </source>
</evidence>
<dbReference type="Pfam" id="PF08448">
    <property type="entry name" value="PAS_4"/>
    <property type="match status" value="1"/>
</dbReference>
<dbReference type="Pfam" id="PF02518">
    <property type="entry name" value="HATPase_c"/>
    <property type="match status" value="1"/>
</dbReference>
<accession>A0A371X407</accession>
<dbReference type="Gene3D" id="1.10.287.130">
    <property type="match status" value="1"/>
</dbReference>
<gene>
    <name evidence="14" type="ORF">DYI37_09700</name>
</gene>
<dbReference type="PROSITE" id="PS50109">
    <property type="entry name" value="HIS_KIN"/>
    <property type="match status" value="1"/>
</dbReference>
<evidence type="ECO:0000256" key="2">
    <source>
        <dbReference type="ARBA" id="ARBA00004236"/>
    </source>
</evidence>
<comment type="subcellular location">
    <subcellularLocation>
        <location evidence="2">Cell membrane</location>
    </subcellularLocation>
</comment>
<reference evidence="14 15" key="1">
    <citation type="submission" date="2018-08" db="EMBL/GenBank/DDBJ databases">
        <title>Fulvimarina sp. 85, whole genome shotgun sequence.</title>
        <authorList>
            <person name="Tuo L."/>
        </authorList>
    </citation>
    <scope>NUCLEOTIDE SEQUENCE [LARGE SCALE GENOMIC DNA]</scope>
    <source>
        <strain evidence="14 15">85</strain>
    </source>
</reference>
<dbReference type="PRINTS" id="PR00344">
    <property type="entry name" value="BCTRLSENSOR"/>
</dbReference>
<dbReference type="EC" id="2.7.13.3" evidence="3"/>
<proteinExistence type="predicted"/>
<evidence type="ECO:0000256" key="7">
    <source>
        <dbReference type="ARBA" id="ARBA00022741"/>
    </source>
</evidence>
<dbReference type="SUPFAM" id="SSF55785">
    <property type="entry name" value="PYP-like sensor domain (PAS domain)"/>
    <property type="match status" value="1"/>
</dbReference>
<keyword evidence="9" id="KW-0067">ATP-binding</keyword>
<dbReference type="PANTHER" id="PTHR45453:SF1">
    <property type="entry name" value="PHOSPHATE REGULON SENSOR PROTEIN PHOR"/>
    <property type="match status" value="1"/>
</dbReference>
<dbReference type="FunFam" id="3.30.565.10:FF:000006">
    <property type="entry name" value="Sensor histidine kinase WalK"/>
    <property type="match status" value="1"/>
</dbReference>
<evidence type="ECO:0000256" key="4">
    <source>
        <dbReference type="ARBA" id="ARBA00022475"/>
    </source>
</evidence>
<protein>
    <recommendedName>
        <fullName evidence="3">histidine kinase</fullName>
        <ecNumber evidence="3">2.7.13.3</ecNumber>
    </recommendedName>
</protein>
<dbReference type="CDD" id="cd00082">
    <property type="entry name" value="HisKA"/>
    <property type="match status" value="1"/>
</dbReference>
<keyword evidence="12" id="KW-0812">Transmembrane</keyword>
<dbReference type="Proteomes" id="UP000264310">
    <property type="component" value="Unassembled WGS sequence"/>
</dbReference>
<feature type="domain" description="Histidine kinase" evidence="13">
    <location>
        <begin position="182"/>
        <end position="404"/>
    </location>
</feature>
<dbReference type="FunFam" id="1.10.287.130:FF:000008">
    <property type="entry name" value="Two-component sensor histidine kinase"/>
    <property type="match status" value="1"/>
</dbReference>
<evidence type="ECO:0000256" key="3">
    <source>
        <dbReference type="ARBA" id="ARBA00012438"/>
    </source>
</evidence>
<evidence type="ECO:0000256" key="1">
    <source>
        <dbReference type="ARBA" id="ARBA00000085"/>
    </source>
</evidence>
<dbReference type="InterPro" id="IPR050351">
    <property type="entry name" value="BphY/WalK/GraS-like"/>
</dbReference>
<dbReference type="AlphaFoldDB" id="A0A371X407"/>